<evidence type="ECO:0000313" key="3">
    <source>
        <dbReference type="Proteomes" id="UP000006729"/>
    </source>
</evidence>
<keyword evidence="3" id="KW-1185">Reference proteome</keyword>
<dbReference type="InParanoid" id="A0A2K2CCI2"/>
<protein>
    <submittedName>
        <fullName evidence="2">Uncharacterized protein</fullName>
    </submittedName>
</protein>
<gene>
    <name evidence="2" type="ORF">POPTR_001G427200</name>
</gene>
<reference evidence="2 3" key="1">
    <citation type="journal article" date="2006" name="Science">
        <title>The genome of black cottonwood, Populus trichocarpa (Torr. &amp; Gray).</title>
        <authorList>
            <person name="Tuskan G.A."/>
            <person name="Difazio S."/>
            <person name="Jansson S."/>
            <person name="Bohlmann J."/>
            <person name="Grigoriev I."/>
            <person name="Hellsten U."/>
            <person name="Putnam N."/>
            <person name="Ralph S."/>
            <person name="Rombauts S."/>
            <person name="Salamov A."/>
            <person name="Schein J."/>
            <person name="Sterck L."/>
            <person name="Aerts A."/>
            <person name="Bhalerao R.R."/>
            <person name="Bhalerao R.P."/>
            <person name="Blaudez D."/>
            <person name="Boerjan W."/>
            <person name="Brun A."/>
            <person name="Brunner A."/>
            <person name="Busov V."/>
            <person name="Campbell M."/>
            <person name="Carlson J."/>
            <person name="Chalot M."/>
            <person name="Chapman J."/>
            <person name="Chen G.L."/>
            <person name="Cooper D."/>
            <person name="Coutinho P.M."/>
            <person name="Couturier J."/>
            <person name="Covert S."/>
            <person name="Cronk Q."/>
            <person name="Cunningham R."/>
            <person name="Davis J."/>
            <person name="Degroeve S."/>
            <person name="Dejardin A."/>
            <person name="Depamphilis C."/>
            <person name="Detter J."/>
            <person name="Dirks B."/>
            <person name="Dubchak I."/>
            <person name="Duplessis S."/>
            <person name="Ehlting J."/>
            <person name="Ellis B."/>
            <person name="Gendler K."/>
            <person name="Goodstein D."/>
            <person name="Gribskov M."/>
            <person name="Grimwood J."/>
            <person name="Groover A."/>
            <person name="Gunter L."/>
            <person name="Hamberger B."/>
            <person name="Heinze B."/>
            <person name="Helariutta Y."/>
            <person name="Henrissat B."/>
            <person name="Holligan D."/>
            <person name="Holt R."/>
            <person name="Huang W."/>
            <person name="Islam-Faridi N."/>
            <person name="Jones S."/>
            <person name="Jones-Rhoades M."/>
            <person name="Jorgensen R."/>
            <person name="Joshi C."/>
            <person name="Kangasjarvi J."/>
            <person name="Karlsson J."/>
            <person name="Kelleher C."/>
            <person name="Kirkpatrick R."/>
            <person name="Kirst M."/>
            <person name="Kohler A."/>
            <person name="Kalluri U."/>
            <person name="Larimer F."/>
            <person name="Leebens-Mack J."/>
            <person name="Leple J.C."/>
            <person name="Locascio P."/>
            <person name="Lou Y."/>
            <person name="Lucas S."/>
            <person name="Martin F."/>
            <person name="Montanini B."/>
            <person name="Napoli C."/>
            <person name="Nelson D.R."/>
            <person name="Nelson C."/>
            <person name="Nieminen K."/>
            <person name="Nilsson O."/>
            <person name="Pereda V."/>
            <person name="Peter G."/>
            <person name="Philippe R."/>
            <person name="Pilate G."/>
            <person name="Poliakov A."/>
            <person name="Razumovskaya J."/>
            <person name="Richardson P."/>
            <person name="Rinaldi C."/>
            <person name="Ritland K."/>
            <person name="Rouze P."/>
            <person name="Ryaboy D."/>
            <person name="Schmutz J."/>
            <person name="Schrader J."/>
            <person name="Segerman B."/>
            <person name="Shin H."/>
            <person name="Siddiqui A."/>
            <person name="Sterky F."/>
            <person name="Terry A."/>
            <person name="Tsai C.J."/>
            <person name="Uberbacher E."/>
            <person name="Unneberg P."/>
            <person name="Vahala J."/>
            <person name="Wall K."/>
            <person name="Wessler S."/>
            <person name="Yang G."/>
            <person name="Yin T."/>
            <person name="Douglas C."/>
            <person name="Marra M."/>
            <person name="Sandberg G."/>
            <person name="Van de Peer Y."/>
            <person name="Rokhsar D."/>
        </authorList>
    </citation>
    <scope>NUCLEOTIDE SEQUENCE [LARGE SCALE GENOMIC DNA]</scope>
    <source>
        <strain evidence="3">cv. Nisqually</strain>
    </source>
</reference>
<evidence type="ECO:0000313" key="2">
    <source>
        <dbReference type="EMBL" id="PNT59734.1"/>
    </source>
</evidence>
<name>A0A2K2CCI2_POPTR</name>
<evidence type="ECO:0000256" key="1">
    <source>
        <dbReference type="SAM" id="MobiDB-lite"/>
    </source>
</evidence>
<dbReference type="AlphaFoldDB" id="A0A2K2CCI2"/>
<sequence length="70" mass="8189">MKVHTLNQKKHKRNTNGQSKHTPLLLEACTIMGKQHYFFEVRTVMTKHTTSHYSCAVNNSSNFFSKHIDR</sequence>
<proteinExistence type="predicted"/>
<dbReference type="Proteomes" id="UP000006729">
    <property type="component" value="Chromosome 1"/>
</dbReference>
<organism evidence="2 3">
    <name type="scientific">Populus trichocarpa</name>
    <name type="common">Western balsam poplar</name>
    <name type="synonym">Populus balsamifera subsp. trichocarpa</name>
    <dbReference type="NCBI Taxonomy" id="3694"/>
    <lineage>
        <taxon>Eukaryota</taxon>
        <taxon>Viridiplantae</taxon>
        <taxon>Streptophyta</taxon>
        <taxon>Embryophyta</taxon>
        <taxon>Tracheophyta</taxon>
        <taxon>Spermatophyta</taxon>
        <taxon>Magnoliopsida</taxon>
        <taxon>eudicotyledons</taxon>
        <taxon>Gunneridae</taxon>
        <taxon>Pentapetalae</taxon>
        <taxon>rosids</taxon>
        <taxon>fabids</taxon>
        <taxon>Malpighiales</taxon>
        <taxon>Salicaceae</taxon>
        <taxon>Saliceae</taxon>
        <taxon>Populus</taxon>
    </lineage>
</organism>
<feature type="compositionally biased region" description="Basic residues" evidence="1">
    <location>
        <begin position="1"/>
        <end position="14"/>
    </location>
</feature>
<feature type="region of interest" description="Disordered" evidence="1">
    <location>
        <begin position="1"/>
        <end position="20"/>
    </location>
</feature>
<dbReference type="EMBL" id="CM009290">
    <property type="protein sequence ID" value="PNT59734.1"/>
    <property type="molecule type" value="Genomic_DNA"/>
</dbReference>
<accession>A0A2K2CCI2</accession>